<reference evidence="1 2" key="1">
    <citation type="submission" date="2019-05" db="EMBL/GenBank/DDBJ databases">
        <title>Another draft genome of Portunus trituberculatus and its Hox gene families provides insights of decapod evolution.</title>
        <authorList>
            <person name="Jeong J.-H."/>
            <person name="Song I."/>
            <person name="Kim S."/>
            <person name="Choi T."/>
            <person name="Kim D."/>
            <person name="Ryu S."/>
            <person name="Kim W."/>
        </authorList>
    </citation>
    <scope>NUCLEOTIDE SEQUENCE [LARGE SCALE GENOMIC DNA]</scope>
    <source>
        <tissue evidence="1">Muscle</tissue>
    </source>
</reference>
<evidence type="ECO:0000313" key="2">
    <source>
        <dbReference type="Proteomes" id="UP000324222"/>
    </source>
</evidence>
<evidence type="ECO:0000313" key="1">
    <source>
        <dbReference type="EMBL" id="MPC32833.1"/>
    </source>
</evidence>
<proteinExistence type="predicted"/>
<sequence>MKLSQFFSVPLQPLPAQLPSLLSSPHVTFETALLTRPALVSRSSGPAEGVILIKLSESLTPELHNSTWALMARRDKTRRGEERLRGMWLGDAKRESSSSVDVSLAGFWSAARKCWSGDLYFVVLVDASRVFTHRISSLAKCDDDSSASPTFFYLSAIKRPMARLSHTLPAAWSPGRRHTSCEVVMSAQRSRRIKKMVYTEAT</sequence>
<gene>
    <name evidence="1" type="ORF">E2C01_026164</name>
</gene>
<dbReference type="AlphaFoldDB" id="A0A5B7EIF0"/>
<dbReference type="Proteomes" id="UP000324222">
    <property type="component" value="Unassembled WGS sequence"/>
</dbReference>
<comment type="caution">
    <text evidence="1">The sequence shown here is derived from an EMBL/GenBank/DDBJ whole genome shotgun (WGS) entry which is preliminary data.</text>
</comment>
<protein>
    <submittedName>
        <fullName evidence="1">Uncharacterized protein</fullName>
    </submittedName>
</protein>
<accession>A0A5B7EIF0</accession>
<organism evidence="1 2">
    <name type="scientific">Portunus trituberculatus</name>
    <name type="common">Swimming crab</name>
    <name type="synonym">Neptunus trituberculatus</name>
    <dbReference type="NCBI Taxonomy" id="210409"/>
    <lineage>
        <taxon>Eukaryota</taxon>
        <taxon>Metazoa</taxon>
        <taxon>Ecdysozoa</taxon>
        <taxon>Arthropoda</taxon>
        <taxon>Crustacea</taxon>
        <taxon>Multicrustacea</taxon>
        <taxon>Malacostraca</taxon>
        <taxon>Eumalacostraca</taxon>
        <taxon>Eucarida</taxon>
        <taxon>Decapoda</taxon>
        <taxon>Pleocyemata</taxon>
        <taxon>Brachyura</taxon>
        <taxon>Eubrachyura</taxon>
        <taxon>Portunoidea</taxon>
        <taxon>Portunidae</taxon>
        <taxon>Portuninae</taxon>
        <taxon>Portunus</taxon>
    </lineage>
</organism>
<name>A0A5B7EIF0_PORTR</name>
<dbReference type="EMBL" id="VSRR010002705">
    <property type="protein sequence ID" value="MPC32833.1"/>
    <property type="molecule type" value="Genomic_DNA"/>
</dbReference>
<keyword evidence="2" id="KW-1185">Reference proteome</keyword>